<protein>
    <recommendedName>
        <fullName evidence="1">RNA polymerase alpha subunit C-terminal domain-containing protein</fullName>
    </recommendedName>
</protein>
<feature type="domain" description="RNA polymerase alpha subunit C-terminal" evidence="1">
    <location>
        <begin position="30"/>
        <end position="77"/>
    </location>
</feature>
<evidence type="ECO:0000259" key="1">
    <source>
        <dbReference type="Pfam" id="PF03118"/>
    </source>
</evidence>
<dbReference type="Pfam" id="PF03118">
    <property type="entry name" value="RNA_pol_A_CTD"/>
    <property type="match status" value="1"/>
</dbReference>
<dbReference type="GO" id="GO:0006351">
    <property type="term" value="P:DNA-templated transcription"/>
    <property type="evidence" value="ECO:0007669"/>
    <property type="project" value="InterPro"/>
</dbReference>
<accession>A0A0Q3HRN4</accession>
<organism evidence="2 3">
    <name type="scientific">Chryseobacterium aquaticum</name>
    <dbReference type="NCBI Taxonomy" id="452084"/>
    <lineage>
        <taxon>Bacteria</taxon>
        <taxon>Pseudomonadati</taxon>
        <taxon>Bacteroidota</taxon>
        <taxon>Flavobacteriia</taxon>
        <taxon>Flavobacteriales</taxon>
        <taxon>Weeksellaceae</taxon>
        <taxon>Chryseobacterium group</taxon>
        <taxon>Chryseobacterium</taxon>
    </lineage>
</organism>
<name>A0A0Q3HRN4_9FLAO</name>
<comment type="caution">
    <text evidence="2">The sequence shown here is derived from an EMBL/GenBank/DDBJ whole genome shotgun (WGS) entry which is preliminary data.</text>
</comment>
<dbReference type="GO" id="GO:0003677">
    <property type="term" value="F:DNA binding"/>
    <property type="evidence" value="ECO:0007669"/>
    <property type="project" value="InterPro"/>
</dbReference>
<dbReference type="EMBL" id="LLYZ01000005">
    <property type="protein sequence ID" value="KQK25416.1"/>
    <property type="molecule type" value="Genomic_DNA"/>
</dbReference>
<dbReference type="SUPFAM" id="SSF47789">
    <property type="entry name" value="C-terminal domain of RNA polymerase alpha subunit"/>
    <property type="match status" value="1"/>
</dbReference>
<evidence type="ECO:0000313" key="3">
    <source>
        <dbReference type="Proteomes" id="UP000051682"/>
    </source>
</evidence>
<dbReference type="OrthoDB" id="7950977at2"/>
<gene>
    <name evidence="2" type="ORF">AR438_07330</name>
</gene>
<reference evidence="2 3" key="1">
    <citation type="submission" date="2015-10" db="EMBL/GenBank/DDBJ databases">
        <title>Chryseobacterium aquaticum genome.</title>
        <authorList>
            <person name="Newman J.D."/>
            <person name="Ferguson M.B."/>
            <person name="Miller J.R."/>
        </authorList>
    </citation>
    <scope>NUCLEOTIDE SEQUENCE [LARGE SCALE GENOMIC DNA]</scope>
    <source>
        <strain evidence="2 3">KCTC 12483</strain>
    </source>
</reference>
<dbReference type="AlphaFoldDB" id="A0A0Q3HRN4"/>
<sequence>MINLILMAQTLHPDYSFNQALKNDFLKGILTSRARRSLELEKINSLDQLADYSEKEIMQFQGFGKKTMTKLKQYMKENNRSFNSQIVNKNYE</sequence>
<dbReference type="InterPro" id="IPR011260">
    <property type="entry name" value="RNAP_asu_C"/>
</dbReference>
<evidence type="ECO:0000313" key="2">
    <source>
        <dbReference type="EMBL" id="KQK25416.1"/>
    </source>
</evidence>
<keyword evidence="3" id="KW-1185">Reference proteome</keyword>
<dbReference type="STRING" id="452084.AR438_07330"/>
<dbReference type="GO" id="GO:0003899">
    <property type="term" value="F:DNA-directed RNA polymerase activity"/>
    <property type="evidence" value="ECO:0007669"/>
    <property type="project" value="InterPro"/>
</dbReference>
<dbReference type="Gene3D" id="1.10.150.20">
    <property type="entry name" value="5' to 3' exonuclease, C-terminal subdomain"/>
    <property type="match status" value="1"/>
</dbReference>
<proteinExistence type="predicted"/>
<dbReference type="Proteomes" id="UP000051682">
    <property type="component" value="Unassembled WGS sequence"/>
</dbReference>